<feature type="signal peptide" evidence="3">
    <location>
        <begin position="1"/>
        <end position="20"/>
    </location>
</feature>
<comment type="caution">
    <text evidence="4">The sequence shown here is derived from an EMBL/GenBank/DDBJ whole genome shotgun (WGS) entry which is preliminary data.</text>
</comment>
<keyword evidence="2" id="KW-0472">Membrane</keyword>
<keyword evidence="2" id="KW-0812">Transmembrane</keyword>
<evidence type="ECO:0008006" key="6">
    <source>
        <dbReference type="Google" id="ProtNLM"/>
    </source>
</evidence>
<feature type="chain" id="PRO_5022824589" description="Fucose-specific lectin" evidence="3">
    <location>
        <begin position="21"/>
        <end position="507"/>
    </location>
</feature>
<feature type="region of interest" description="Disordered" evidence="1">
    <location>
        <begin position="468"/>
        <end position="507"/>
    </location>
</feature>
<proteinExistence type="predicted"/>
<dbReference type="Proteomes" id="UP000321331">
    <property type="component" value="Unassembled WGS sequence"/>
</dbReference>
<feature type="transmembrane region" description="Helical" evidence="2">
    <location>
        <begin position="413"/>
        <end position="434"/>
    </location>
</feature>
<evidence type="ECO:0000313" key="4">
    <source>
        <dbReference type="EMBL" id="TXC02717.1"/>
    </source>
</evidence>
<dbReference type="AlphaFoldDB" id="A0A5C6SVP4"/>
<dbReference type="SUPFAM" id="SSF89372">
    <property type="entry name" value="Fucose-specific lectin"/>
    <property type="match status" value="1"/>
</dbReference>
<gene>
    <name evidence="4" type="ORF">FocTR4_00015408</name>
</gene>
<dbReference type="Gene3D" id="2.120.10.70">
    <property type="entry name" value="Fucose-specific lectin"/>
    <property type="match status" value="2"/>
</dbReference>
<evidence type="ECO:0000313" key="5">
    <source>
        <dbReference type="Proteomes" id="UP000321331"/>
    </source>
</evidence>
<dbReference type="EMBL" id="VMNF01000008">
    <property type="protein sequence ID" value="TXC02717.1"/>
    <property type="molecule type" value="Genomic_DNA"/>
</dbReference>
<protein>
    <recommendedName>
        <fullName evidence="6">Fucose-specific lectin</fullName>
    </recommendedName>
</protein>
<accession>A0A5C6SVP4</accession>
<name>A0A5C6SVP4_FUSOC</name>
<evidence type="ECO:0000256" key="2">
    <source>
        <dbReference type="SAM" id="Phobius"/>
    </source>
</evidence>
<reference evidence="4 5" key="1">
    <citation type="submission" date="2019-07" db="EMBL/GenBank/DDBJ databases">
        <title>The First High-Quality Draft Genome Sequence of the Causal Agent of the Current Panama Disease Epidemic.</title>
        <authorList>
            <person name="Warmington R.J."/>
            <person name="Kay W."/>
            <person name="Jeffries A."/>
            <person name="Bebber D."/>
            <person name="Moore K."/>
            <person name="Studholme D.J."/>
        </authorList>
    </citation>
    <scope>NUCLEOTIDE SEQUENCE [LARGE SCALE GENOMIC DNA]</scope>
    <source>
        <strain evidence="4 5">TR4</strain>
    </source>
</reference>
<feature type="compositionally biased region" description="Basic and acidic residues" evidence="1">
    <location>
        <begin position="383"/>
        <end position="394"/>
    </location>
</feature>
<feature type="region of interest" description="Disordered" evidence="1">
    <location>
        <begin position="372"/>
        <end position="410"/>
    </location>
</feature>
<evidence type="ECO:0000256" key="3">
    <source>
        <dbReference type="SAM" id="SignalP"/>
    </source>
</evidence>
<sequence length="507" mass="56376">MQLTMLSWLVFLAWAQTSYGSALYAFFTDLTIQVGAQDPTTGKLLYSACNSQNIPIFPLEKPNILDTKEPPRNGTALTAVGWGDWQFITVRLLSFSKLVAAYSSQHIQAQVFWQTEDNTIVQGKYICNMTTGKLVRDREFQISAAAGVDSIHNETGLSIVNLGEKDGYRLFYHDEDRKVKMLWYTDDDGWNDGGAISQDTAGGMALGSTIHDFKNITVPFPKDSENIELSRLDKSGLWTLDAFPNKFLGLYTNNTLPTDMFWSLEDEADFSLPAWNSSLEAIGAAVDRDRSRTRSIFYIGDDKKIHEVKSTKSGWQLGSNQTERAWPVADIASSGLAVVSQQSEGKAWLYYWSNETIVQAFKDYDGDWVDAEALPQKVPTNGTDDKKPKDRPTQEDEPEPEGSKGLGSGAKTGIGVGVGIGVGALLICVLAWLWMKRRKERAHQEKVSDIVEVGGSPLEPRLSVFKEDLPRENERVEPSEMAGQGRPAELSHHDSVIYELPEHHARG</sequence>
<feature type="compositionally biased region" description="Basic and acidic residues" evidence="1">
    <location>
        <begin position="489"/>
        <end position="507"/>
    </location>
</feature>
<evidence type="ECO:0000256" key="1">
    <source>
        <dbReference type="SAM" id="MobiDB-lite"/>
    </source>
</evidence>
<keyword evidence="2" id="KW-1133">Transmembrane helix</keyword>
<feature type="compositionally biased region" description="Basic and acidic residues" evidence="1">
    <location>
        <begin position="468"/>
        <end position="478"/>
    </location>
</feature>
<keyword evidence="3" id="KW-0732">Signal</keyword>
<organism evidence="4 5">
    <name type="scientific">Fusarium oxysporum f. sp. cubense</name>
    <dbReference type="NCBI Taxonomy" id="61366"/>
    <lineage>
        <taxon>Eukaryota</taxon>
        <taxon>Fungi</taxon>
        <taxon>Dikarya</taxon>
        <taxon>Ascomycota</taxon>
        <taxon>Pezizomycotina</taxon>
        <taxon>Sordariomycetes</taxon>
        <taxon>Hypocreomycetidae</taxon>
        <taxon>Hypocreales</taxon>
        <taxon>Nectriaceae</taxon>
        <taxon>Fusarium</taxon>
        <taxon>Fusarium oxysporum species complex</taxon>
    </lineage>
</organism>